<keyword evidence="3 5" id="KW-0862">Zinc</keyword>
<dbReference type="InterPro" id="IPR036291">
    <property type="entry name" value="NAD(P)-bd_dom_sf"/>
</dbReference>
<comment type="similarity">
    <text evidence="5">Belongs to the zinc-containing alcohol dehydrogenase family.</text>
</comment>
<dbReference type="RefSeq" id="WP_109642335.1">
    <property type="nucleotide sequence ID" value="NZ_QGHB01000023.1"/>
</dbReference>
<name>A0A316HK85_9PSEU</name>
<comment type="cofactor">
    <cofactor evidence="1 5">
        <name>Zn(2+)</name>
        <dbReference type="ChEBI" id="CHEBI:29105"/>
    </cofactor>
</comment>
<reference evidence="7 8" key="1">
    <citation type="submission" date="2018-05" db="EMBL/GenBank/DDBJ databases">
        <title>Genomic Encyclopedia of Type Strains, Phase IV (KMG-IV): sequencing the most valuable type-strain genomes for metagenomic binning, comparative biology and taxonomic classification.</title>
        <authorList>
            <person name="Goeker M."/>
        </authorList>
    </citation>
    <scope>NUCLEOTIDE SEQUENCE [LARGE SCALE GENOMIC DNA]</scope>
    <source>
        <strain evidence="7 8">DSM 45480</strain>
    </source>
</reference>
<evidence type="ECO:0000313" key="7">
    <source>
        <dbReference type="EMBL" id="PWK80697.1"/>
    </source>
</evidence>
<dbReference type="InterPro" id="IPR013154">
    <property type="entry name" value="ADH-like_N"/>
</dbReference>
<evidence type="ECO:0000259" key="6">
    <source>
        <dbReference type="SMART" id="SM00829"/>
    </source>
</evidence>
<dbReference type="SUPFAM" id="SSF51735">
    <property type="entry name" value="NAD(P)-binding Rossmann-fold domains"/>
    <property type="match status" value="1"/>
</dbReference>
<dbReference type="InterPro" id="IPR011032">
    <property type="entry name" value="GroES-like_sf"/>
</dbReference>
<accession>A0A316HK85</accession>
<dbReference type="InterPro" id="IPR013149">
    <property type="entry name" value="ADH-like_C"/>
</dbReference>
<dbReference type="AlphaFoldDB" id="A0A316HK85"/>
<dbReference type="Proteomes" id="UP000246005">
    <property type="component" value="Unassembled WGS sequence"/>
</dbReference>
<dbReference type="Gene3D" id="3.90.180.10">
    <property type="entry name" value="Medium-chain alcohol dehydrogenases, catalytic domain"/>
    <property type="match status" value="1"/>
</dbReference>
<evidence type="ECO:0000256" key="5">
    <source>
        <dbReference type="RuleBase" id="RU361277"/>
    </source>
</evidence>
<dbReference type="SMART" id="SM00829">
    <property type="entry name" value="PKS_ER"/>
    <property type="match status" value="1"/>
</dbReference>
<dbReference type="GO" id="GO:0016491">
    <property type="term" value="F:oxidoreductase activity"/>
    <property type="evidence" value="ECO:0007669"/>
    <property type="project" value="UniProtKB-KW"/>
</dbReference>
<dbReference type="Pfam" id="PF08240">
    <property type="entry name" value="ADH_N"/>
    <property type="match status" value="1"/>
</dbReference>
<dbReference type="InterPro" id="IPR020843">
    <property type="entry name" value="ER"/>
</dbReference>
<proteinExistence type="inferred from homology"/>
<dbReference type="InterPro" id="IPR050129">
    <property type="entry name" value="Zn_alcohol_dh"/>
</dbReference>
<dbReference type="PANTHER" id="PTHR43401:SF5">
    <property type="entry name" value="ALCOHOL DEHYDROGENASE-RELATED"/>
    <property type="match status" value="1"/>
</dbReference>
<dbReference type="Gene3D" id="3.40.50.720">
    <property type="entry name" value="NAD(P)-binding Rossmann-like Domain"/>
    <property type="match status" value="1"/>
</dbReference>
<evidence type="ECO:0000256" key="2">
    <source>
        <dbReference type="ARBA" id="ARBA00022723"/>
    </source>
</evidence>
<sequence length="380" mass="41212">MRAYQIAAPGLIELVEAPDPRPGHDEVLLRSEAVSICSTDVSYFRGHLTPERWPIVPGHEYVGRVEQVGRDVTGIVPGDRLVYWGQTDFGGLAELRTIRPLLPSQAGETMWYTERNFYDAHQAAVAVVPESMSSRLATLIEPLTSVLRCVLVNPPKPGDVCVVLGCGPSALLAVQVLDRLLGAGPIMVVDKLSTRVYLARTLGASIGFDMNTHAGQLAEFVRDHHDHFADYVLDALPHVDADSDDEDVRSFAMGLLRPGGTYVIYGATALPQKISTWHLLAKGLRLQATPFDVRAFPMARTAYLARTSLNLINDGVIVADPLITSTVAFDDVARVTEAFDSYGHNGGMKTSIQFDQSSGRAADQLLALGRPTGRGVRMPG</sequence>
<protein>
    <submittedName>
        <fullName evidence="7">L-iditol 2-dehydrogenase/threonine 3-dehydrogenase</fullName>
    </submittedName>
</protein>
<dbReference type="EMBL" id="QGHB01000023">
    <property type="protein sequence ID" value="PWK80697.1"/>
    <property type="molecule type" value="Genomic_DNA"/>
</dbReference>
<organism evidence="7 8">
    <name type="scientific">Lentzea atacamensis</name>
    <dbReference type="NCBI Taxonomy" id="531938"/>
    <lineage>
        <taxon>Bacteria</taxon>
        <taxon>Bacillati</taxon>
        <taxon>Actinomycetota</taxon>
        <taxon>Actinomycetes</taxon>
        <taxon>Pseudonocardiales</taxon>
        <taxon>Pseudonocardiaceae</taxon>
        <taxon>Lentzea</taxon>
    </lineage>
</organism>
<evidence type="ECO:0000256" key="3">
    <source>
        <dbReference type="ARBA" id="ARBA00022833"/>
    </source>
</evidence>
<dbReference type="GO" id="GO:0008270">
    <property type="term" value="F:zinc ion binding"/>
    <property type="evidence" value="ECO:0007669"/>
    <property type="project" value="InterPro"/>
</dbReference>
<keyword evidence="2 5" id="KW-0479">Metal-binding</keyword>
<keyword evidence="4" id="KW-0560">Oxidoreductase</keyword>
<dbReference type="Pfam" id="PF00107">
    <property type="entry name" value="ADH_zinc_N"/>
    <property type="match status" value="1"/>
</dbReference>
<feature type="domain" description="Enoyl reductase (ER)" evidence="6">
    <location>
        <begin position="10"/>
        <end position="318"/>
    </location>
</feature>
<dbReference type="PANTHER" id="PTHR43401">
    <property type="entry name" value="L-THREONINE 3-DEHYDROGENASE"/>
    <property type="match status" value="1"/>
</dbReference>
<dbReference type="InterPro" id="IPR002328">
    <property type="entry name" value="ADH_Zn_CS"/>
</dbReference>
<dbReference type="PROSITE" id="PS00059">
    <property type="entry name" value="ADH_ZINC"/>
    <property type="match status" value="1"/>
</dbReference>
<gene>
    <name evidence="7" type="ORF">C8D88_12361</name>
</gene>
<dbReference type="SUPFAM" id="SSF50129">
    <property type="entry name" value="GroES-like"/>
    <property type="match status" value="1"/>
</dbReference>
<evidence type="ECO:0000313" key="8">
    <source>
        <dbReference type="Proteomes" id="UP000246005"/>
    </source>
</evidence>
<evidence type="ECO:0000256" key="4">
    <source>
        <dbReference type="ARBA" id="ARBA00023002"/>
    </source>
</evidence>
<comment type="caution">
    <text evidence="7">The sequence shown here is derived from an EMBL/GenBank/DDBJ whole genome shotgun (WGS) entry which is preliminary data.</text>
</comment>
<evidence type="ECO:0000256" key="1">
    <source>
        <dbReference type="ARBA" id="ARBA00001947"/>
    </source>
</evidence>